<feature type="domain" description="4Fe-4S ferredoxin-type" evidence="4">
    <location>
        <begin position="446"/>
        <end position="476"/>
    </location>
</feature>
<dbReference type="InterPro" id="IPR002500">
    <property type="entry name" value="PAPS_reduct_dom"/>
</dbReference>
<evidence type="ECO:0000259" key="4">
    <source>
        <dbReference type="PROSITE" id="PS51379"/>
    </source>
</evidence>
<protein>
    <recommendedName>
        <fullName evidence="4">4Fe-4S ferredoxin-type domain-containing protein</fullName>
    </recommendedName>
</protein>
<evidence type="ECO:0000313" key="6">
    <source>
        <dbReference type="Proteomes" id="UP001056693"/>
    </source>
</evidence>
<gene>
    <name evidence="5" type="ORF">E2N93_09925</name>
</gene>
<dbReference type="InterPro" id="IPR017900">
    <property type="entry name" value="4Fe4S_Fe_S_CS"/>
</dbReference>
<evidence type="ECO:0000256" key="2">
    <source>
        <dbReference type="ARBA" id="ARBA00023004"/>
    </source>
</evidence>
<dbReference type="Gene3D" id="3.30.70.20">
    <property type="match status" value="1"/>
</dbReference>
<keyword evidence="3" id="KW-0411">Iron-sulfur</keyword>
<dbReference type="SUPFAM" id="SSF54862">
    <property type="entry name" value="4Fe-4S ferredoxins"/>
    <property type="match status" value="1"/>
</dbReference>
<keyword evidence="2" id="KW-0408">Iron</keyword>
<keyword evidence="1" id="KW-0479">Metal-binding</keyword>
<dbReference type="Gene3D" id="3.40.50.620">
    <property type="entry name" value="HUPs"/>
    <property type="match status" value="1"/>
</dbReference>
<evidence type="ECO:0000256" key="3">
    <source>
        <dbReference type="ARBA" id="ARBA00023014"/>
    </source>
</evidence>
<sequence length="779" mass="88310">MYGYEWTGQNGIYRLSVNSKIEKEIRPVFKEELDYFGFNEHWTYPDTDAPLLWAEGIRRYVLNGSCVAEATGGGFYTKPTIKYYSEGLKLEPIDVDALWHENERLMLGLEKTAMDFIRKTHDKYKKQGMAFAVAFSGGKDSLVLLDLVSRTLPPDEFSVVFSNTGMELSTTIQSVERAKEHWSSLKFYEAKSHLNPKDSWEEFGPPGRRMRWCCAVHKSVPTILLLREITGNYNIKVVVFDGVRAEESAARADRDEISVGAKNINQINCSPILKWGTSELFIYLLHYGILFNDAYRKGLFRVGCIVCPMSSAWWDGIVNDCYPDEMRELLSNVENYARATKPDSEVKKFIEQGGWKARMGGRGLQNGGNRVVEKIEDDKISFSFTSKRQDWLQVCSILGPVVYKENDVYTQLIDKQEFQFHITGDANNTVTYWPYSRMDRFILSHLRGIANKTAYCFGCKACEVQCPVNAFTITETGKIYIREDKCVHCCNCIEFTNGKGCLAAKSLSVTGGENGMDLKGMNRYQHFGLRRPWLEHFFEHKENCFTMGSLGTRQYDSLKVWLKEAGLLTATGKGVKSGVPTPLFDKIQPLGAGNPLTWAVIWTNLAYNSIISKWYMLNAPAGEIYEKNDLIFLLGDDYSKSTRDNAVTALLETFRHSPIGTVLKQGIPIPNGNSFKFSKQGWNTPDAVAILYALYMWAEATGRYTFTLGQMEAARGNAEAKGVDPVSIFGINPDRFKDILQDISLQFDKYIRTTFVADLDNVQLFPEYKSLDILDLIAK</sequence>
<dbReference type="PROSITE" id="PS51379">
    <property type="entry name" value="4FE4S_FER_2"/>
    <property type="match status" value="1"/>
</dbReference>
<dbReference type="RefSeq" id="WP_249377194.1">
    <property type="nucleotide sequence ID" value="NZ_SNUZ01000013.1"/>
</dbReference>
<dbReference type="SUPFAM" id="SSF52402">
    <property type="entry name" value="Adenine nucleotide alpha hydrolases-like"/>
    <property type="match status" value="1"/>
</dbReference>
<dbReference type="PANTHER" id="PTHR43196:SF2">
    <property type="entry name" value="PHOSPHOADENOSINE PHOSPHOSULFATE REDUCTASE"/>
    <property type="match status" value="1"/>
</dbReference>
<organism evidence="5 6">
    <name type="scientific">Ruminococcus bromii</name>
    <dbReference type="NCBI Taxonomy" id="40518"/>
    <lineage>
        <taxon>Bacteria</taxon>
        <taxon>Bacillati</taxon>
        <taxon>Bacillota</taxon>
        <taxon>Clostridia</taxon>
        <taxon>Eubacteriales</taxon>
        <taxon>Oscillospiraceae</taxon>
        <taxon>Ruminococcus</taxon>
    </lineage>
</organism>
<dbReference type="Proteomes" id="UP001056693">
    <property type="component" value="Unassembled WGS sequence"/>
</dbReference>
<keyword evidence="6" id="KW-1185">Reference proteome</keyword>
<accession>A0ABT0NJM4</accession>
<reference evidence="5 6" key="1">
    <citation type="submission" date="2019-03" db="EMBL/GenBank/DDBJ databases">
        <authorList>
            <person name="Molinero N."/>
            <person name="Sanchez B."/>
            <person name="Walker A."/>
            <person name="Duncan S."/>
            <person name="Delgado S."/>
            <person name="Margolles A."/>
        </authorList>
    </citation>
    <scope>NUCLEOTIDE SEQUENCE [LARGE SCALE GENOMIC DNA]</scope>
    <source>
        <strain evidence="5 6">IPLA60002</strain>
    </source>
</reference>
<proteinExistence type="predicted"/>
<dbReference type="PROSITE" id="PS00198">
    <property type="entry name" value="4FE4S_FER_1"/>
    <property type="match status" value="1"/>
</dbReference>
<dbReference type="PANTHER" id="PTHR43196">
    <property type="entry name" value="SULFATE ADENYLYLTRANSFERASE SUBUNIT 2"/>
    <property type="match status" value="1"/>
</dbReference>
<dbReference type="InterPro" id="IPR050128">
    <property type="entry name" value="Sulfate_adenylyltrnsfr_sub2"/>
</dbReference>
<dbReference type="InterPro" id="IPR014729">
    <property type="entry name" value="Rossmann-like_a/b/a_fold"/>
</dbReference>
<name>A0ABT0NJM4_9FIRM</name>
<dbReference type="EMBL" id="SNUZ01000013">
    <property type="protein sequence ID" value="MCL3788312.1"/>
    <property type="molecule type" value="Genomic_DNA"/>
</dbReference>
<comment type="caution">
    <text evidence="5">The sequence shown here is derived from an EMBL/GenBank/DDBJ whole genome shotgun (WGS) entry which is preliminary data.</text>
</comment>
<evidence type="ECO:0000256" key="1">
    <source>
        <dbReference type="ARBA" id="ARBA00022723"/>
    </source>
</evidence>
<dbReference type="Pfam" id="PF01507">
    <property type="entry name" value="PAPS_reduct"/>
    <property type="match status" value="1"/>
</dbReference>
<dbReference type="InterPro" id="IPR017896">
    <property type="entry name" value="4Fe4S_Fe-S-bd"/>
</dbReference>
<evidence type="ECO:0000313" key="5">
    <source>
        <dbReference type="EMBL" id="MCL3788312.1"/>
    </source>
</evidence>